<dbReference type="RefSeq" id="WP_089525471.1">
    <property type="nucleotide sequence ID" value="NZ_NMUQ01000002.1"/>
</dbReference>
<sequence length="105" mass="11724">MSSFYQTQHALAPIYECETYAHHTLRSVKDHLNQLCAQNAHRLVKVETMDGEVYEGTIVLCDRSIVYLSLSNEGNSRAFVPGAATPYNNVILPLVLFDLLAITLV</sequence>
<dbReference type="Proteomes" id="UP000215145">
    <property type="component" value="Unassembled WGS sequence"/>
</dbReference>
<dbReference type="EMBL" id="NMUQ01000002">
    <property type="protein sequence ID" value="OXM14655.1"/>
    <property type="molecule type" value="Genomic_DNA"/>
</dbReference>
<accession>A0A229NY27</accession>
<evidence type="ECO:0000313" key="2">
    <source>
        <dbReference type="Proteomes" id="UP000215145"/>
    </source>
</evidence>
<protein>
    <submittedName>
        <fullName evidence="1">Uncharacterized protein</fullName>
    </submittedName>
</protein>
<dbReference type="AlphaFoldDB" id="A0A229NY27"/>
<dbReference type="OrthoDB" id="2666278at2"/>
<name>A0A229NY27_9BACL</name>
<proteinExistence type="predicted"/>
<keyword evidence="2" id="KW-1185">Reference proteome</keyword>
<gene>
    <name evidence="1" type="ORF">CGZ75_17235</name>
</gene>
<reference evidence="1 2" key="1">
    <citation type="submission" date="2017-07" db="EMBL/GenBank/DDBJ databases">
        <title>Paenibacillus herberti R33 genome sequencing and assembly.</title>
        <authorList>
            <person name="Su W."/>
        </authorList>
    </citation>
    <scope>NUCLEOTIDE SEQUENCE [LARGE SCALE GENOMIC DNA]</scope>
    <source>
        <strain evidence="1 2">R33</strain>
    </source>
</reference>
<evidence type="ECO:0000313" key="1">
    <source>
        <dbReference type="EMBL" id="OXM14655.1"/>
    </source>
</evidence>
<comment type="caution">
    <text evidence="1">The sequence shown here is derived from an EMBL/GenBank/DDBJ whole genome shotgun (WGS) entry which is preliminary data.</text>
</comment>
<organism evidence="1 2">
    <name type="scientific">Paenibacillus herberti</name>
    <dbReference type="NCBI Taxonomy" id="1619309"/>
    <lineage>
        <taxon>Bacteria</taxon>
        <taxon>Bacillati</taxon>
        <taxon>Bacillota</taxon>
        <taxon>Bacilli</taxon>
        <taxon>Bacillales</taxon>
        <taxon>Paenibacillaceae</taxon>
        <taxon>Paenibacillus</taxon>
    </lineage>
</organism>